<organism evidence="5 6">
    <name type="scientific">Sulfitobacter aestuariivivens</name>
    <dbReference type="NCBI Taxonomy" id="2766981"/>
    <lineage>
        <taxon>Bacteria</taxon>
        <taxon>Pseudomonadati</taxon>
        <taxon>Pseudomonadota</taxon>
        <taxon>Alphaproteobacteria</taxon>
        <taxon>Rhodobacterales</taxon>
        <taxon>Roseobacteraceae</taxon>
        <taxon>Sulfitobacter</taxon>
    </lineage>
</organism>
<name>A0A927D698_9RHOB</name>
<dbReference type="GO" id="GO:0005524">
    <property type="term" value="F:ATP binding"/>
    <property type="evidence" value="ECO:0007669"/>
    <property type="project" value="UniProtKB-KW"/>
</dbReference>
<dbReference type="InterPro" id="IPR001054">
    <property type="entry name" value="A/G_cyclase"/>
</dbReference>
<dbReference type="Pfam" id="PF13191">
    <property type="entry name" value="AAA_16"/>
    <property type="match status" value="1"/>
</dbReference>
<dbReference type="GO" id="GO:0035556">
    <property type="term" value="P:intracellular signal transduction"/>
    <property type="evidence" value="ECO:0007669"/>
    <property type="project" value="InterPro"/>
</dbReference>
<keyword evidence="6" id="KW-1185">Reference proteome</keyword>
<dbReference type="Gene3D" id="1.25.40.10">
    <property type="entry name" value="Tetratricopeptide repeat domain"/>
    <property type="match status" value="1"/>
</dbReference>
<sequence>MTVPDTSIPLRARAGIATGNVVVGDLSGERSHQSAAISGTAPNRAARLQDLAEPGQLAIDDKTRELLNSSFEVEDLGIHQLKGLSPDVQVWRVGEEITVDSRFDAMSGRAGIKPLVGRKGDYQLIRDRWDHAVSGEGQVILLTGEAGIGKSRMIRQLEEDIRNEAKTVLRYQCSQYLSNAALHPFAANLERAAGFDRSDDASSKLDKLESFLRKTTRQPDQTAALLGSVLNLPVEDRYPALEMTPQRLLEETLLALQEQIIAVSEDGPVLIIFEDLHWADPTTTDLIGRLMVDLTTSPILLLATYRQEFEPPWPAHPHVTNLSLNRIGAEECSAMIDQLTSGKPLHPGLKAQIIEKADGVPLFVEELTKTVLEAEYVVETETSYEPVGNLVDLSIPSTIQATLMARLDRYASVKNVAQIGACIGREFSYDPLLAIAAMPEEKLQDALDQLADVEIVFRRGAPPSSTYSFKHALLRDAAYDSLLRARKRQLHQEIVNFIEGHDSQDLVTAALHCAAAGLGEKAAAYFLEAGRASLNAGTFSEAVSQLRLGLDEIPRIKEGTERDRLELDLRVALGTAEMAWKGWAADEIIEVLDPAVPIAKAIKDDFALGLSLFSIWIYHATRAEMDKAAVRLAEMDKVTQENQSLELQMIADTAASMHYFWTADFDKATERRKRTLQDYDFEKHRHLVHHMNHDPYATVLQWGGATQLWCQGYPDQAIAAVDKAIAHARTLENPFAVVFALTLGALALVEAGQGARMVEQCREASAICDEINLPFIKIVSCDSLRGRALTAMGENPIGAETLRDAAAVWGLAGGRTTYGETTSRVAEALGRQGQIEEALDLSQKALDHQHATGEVWYLAESTRIHGKLLLSASGDHRQAGLEHLEKAAEIARTQGALSFELRVAMTQAEHLLSEGQAAKGKALLEPVFARFTEGFGTPDLMAAKALLEKLS</sequence>
<dbReference type="InterPro" id="IPR029787">
    <property type="entry name" value="Nucleotide_cyclase"/>
</dbReference>
<dbReference type="PANTHER" id="PTHR16305">
    <property type="entry name" value="TESTICULAR SOLUBLE ADENYLYL CYCLASE"/>
    <property type="match status" value="1"/>
</dbReference>
<dbReference type="EMBL" id="JACTAG010000003">
    <property type="protein sequence ID" value="MBD3665928.1"/>
    <property type="molecule type" value="Genomic_DNA"/>
</dbReference>
<dbReference type="Gene3D" id="3.30.70.1230">
    <property type="entry name" value="Nucleotide cyclase"/>
    <property type="match status" value="1"/>
</dbReference>
<keyword evidence="1" id="KW-0547">Nucleotide-binding</keyword>
<dbReference type="PANTHER" id="PTHR16305:SF28">
    <property type="entry name" value="GUANYLATE CYCLASE DOMAIN-CONTAINING PROTEIN"/>
    <property type="match status" value="1"/>
</dbReference>
<dbReference type="Pfam" id="PF00211">
    <property type="entry name" value="Guanylate_cyc"/>
    <property type="match status" value="1"/>
</dbReference>
<dbReference type="CDD" id="cd07302">
    <property type="entry name" value="CHD"/>
    <property type="match status" value="1"/>
</dbReference>
<accession>A0A927D698</accession>
<feature type="domain" description="Guanylate cyclase" evidence="3">
    <location>
        <begin position="8"/>
        <end position="83"/>
    </location>
</feature>
<dbReference type="InterPro" id="IPR027417">
    <property type="entry name" value="P-loop_NTPase"/>
</dbReference>
<evidence type="ECO:0000313" key="6">
    <source>
        <dbReference type="Proteomes" id="UP000635142"/>
    </source>
</evidence>
<evidence type="ECO:0000259" key="3">
    <source>
        <dbReference type="Pfam" id="PF00211"/>
    </source>
</evidence>
<protein>
    <submittedName>
        <fullName evidence="5">AAA family ATPase</fullName>
    </submittedName>
</protein>
<dbReference type="Proteomes" id="UP000635142">
    <property type="component" value="Unassembled WGS sequence"/>
</dbReference>
<dbReference type="InterPro" id="IPR011990">
    <property type="entry name" value="TPR-like_helical_dom_sf"/>
</dbReference>
<dbReference type="GO" id="GO:0005737">
    <property type="term" value="C:cytoplasm"/>
    <property type="evidence" value="ECO:0007669"/>
    <property type="project" value="TreeGrafter"/>
</dbReference>
<dbReference type="RefSeq" id="WP_191076958.1">
    <property type="nucleotide sequence ID" value="NZ_JACTAG010000003.1"/>
</dbReference>
<keyword evidence="2" id="KW-0067">ATP-binding</keyword>
<dbReference type="SUPFAM" id="SSF52540">
    <property type="entry name" value="P-loop containing nucleoside triphosphate hydrolases"/>
    <property type="match status" value="1"/>
</dbReference>
<dbReference type="AlphaFoldDB" id="A0A927D698"/>
<dbReference type="SUPFAM" id="SSF48452">
    <property type="entry name" value="TPR-like"/>
    <property type="match status" value="1"/>
</dbReference>
<gene>
    <name evidence="5" type="ORF">H9Q16_18480</name>
</gene>
<dbReference type="GO" id="GO:0009190">
    <property type="term" value="P:cyclic nucleotide biosynthetic process"/>
    <property type="evidence" value="ECO:0007669"/>
    <property type="project" value="InterPro"/>
</dbReference>
<evidence type="ECO:0000313" key="5">
    <source>
        <dbReference type="EMBL" id="MBD3665928.1"/>
    </source>
</evidence>
<dbReference type="InterPro" id="IPR041664">
    <property type="entry name" value="AAA_16"/>
</dbReference>
<feature type="domain" description="Orc1-like AAA ATPase" evidence="4">
    <location>
        <begin position="114"/>
        <end position="301"/>
    </location>
</feature>
<dbReference type="GO" id="GO:0004016">
    <property type="term" value="F:adenylate cyclase activity"/>
    <property type="evidence" value="ECO:0007669"/>
    <property type="project" value="TreeGrafter"/>
</dbReference>
<evidence type="ECO:0000259" key="4">
    <source>
        <dbReference type="Pfam" id="PF13191"/>
    </source>
</evidence>
<evidence type="ECO:0000256" key="1">
    <source>
        <dbReference type="ARBA" id="ARBA00022741"/>
    </source>
</evidence>
<proteinExistence type="predicted"/>
<comment type="caution">
    <text evidence="5">The sequence shown here is derived from an EMBL/GenBank/DDBJ whole genome shotgun (WGS) entry which is preliminary data.</text>
</comment>
<dbReference type="Gene3D" id="3.40.50.300">
    <property type="entry name" value="P-loop containing nucleotide triphosphate hydrolases"/>
    <property type="match status" value="1"/>
</dbReference>
<reference evidence="5" key="1">
    <citation type="submission" date="2020-08" db="EMBL/GenBank/DDBJ databases">
        <title>Sulfitobacter aestuariivivens sp. nov., isolated from a tidal flat.</title>
        <authorList>
            <person name="Park S."/>
            <person name="Yoon J.-H."/>
        </authorList>
    </citation>
    <scope>NUCLEOTIDE SEQUENCE</scope>
    <source>
        <strain evidence="5">TSTF-M16</strain>
    </source>
</reference>
<dbReference type="SUPFAM" id="SSF55073">
    <property type="entry name" value="Nucleotide cyclase"/>
    <property type="match status" value="1"/>
</dbReference>
<evidence type="ECO:0000256" key="2">
    <source>
        <dbReference type="ARBA" id="ARBA00022840"/>
    </source>
</evidence>